<evidence type="ECO:0000313" key="2">
    <source>
        <dbReference type="Proteomes" id="UP000028006"/>
    </source>
</evidence>
<keyword evidence="2" id="KW-1185">Reference proteome</keyword>
<sequence>MSLLMQRIVWLGYLFGVLLLMLAAQRVALATHNAEDTSSKLYENFRSKLSAINASTEVIRYSKPIYDLLSITEQSTDFSSVSHMLSVLRSGWDKERLSYTVQAKEQVDSANKALRNTPVFGAYSSGQIDDSGFEQKAYYHNLMIFVSSHPGSMSKHILHLRAWMNRKIGKNSLPTSIILITSDSKFYSRLDIAENGLEPGLIKYLNETFKGDGRLSQGQLAKEIILYYFKDWTIIKTIDIGLHSGALRSEFEKGLSDERDFINYSDLTLVTPQPFCELAKTIVRHKLPTQSFKFYHSCYDDKKPHAQLETDDIADRLDAFKEWINTENEYQQNTQH</sequence>
<name>A0A081N2I1_9GAMM</name>
<dbReference type="Proteomes" id="UP000028006">
    <property type="component" value="Unassembled WGS sequence"/>
</dbReference>
<proteinExistence type="predicted"/>
<evidence type="ECO:0000313" key="1">
    <source>
        <dbReference type="EMBL" id="KEQ12654.1"/>
    </source>
</evidence>
<accession>A0A081N2I1</accession>
<reference evidence="1 2" key="1">
    <citation type="submission" date="2014-06" db="EMBL/GenBank/DDBJ databases">
        <title>Whole Genome Sequences of Three Symbiotic Endozoicomonas Bacteria.</title>
        <authorList>
            <person name="Neave M.J."/>
            <person name="Apprill A."/>
            <person name="Voolstra C.R."/>
        </authorList>
    </citation>
    <scope>NUCLEOTIDE SEQUENCE [LARGE SCALE GENOMIC DNA]</scope>
    <source>
        <strain evidence="1 2">LMG 24815</strain>
    </source>
</reference>
<comment type="caution">
    <text evidence="1">The sequence shown here is derived from an EMBL/GenBank/DDBJ whole genome shotgun (WGS) entry which is preliminary data.</text>
</comment>
<dbReference type="AlphaFoldDB" id="A0A081N2I1"/>
<gene>
    <name evidence="1" type="ORF">GZ77_19350</name>
</gene>
<protein>
    <submittedName>
        <fullName evidence="1">Uncharacterized protein</fullName>
    </submittedName>
</protein>
<dbReference type="EMBL" id="JOKG01000004">
    <property type="protein sequence ID" value="KEQ12654.1"/>
    <property type="molecule type" value="Genomic_DNA"/>
</dbReference>
<organism evidence="1 2">
    <name type="scientific">Endozoicomonas montiporae</name>
    <dbReference type="NCBI Taxonomy" id="1027273"/>
    <lineage>
        <taxon>Bacteria</taxon>
        <taxon>Pseudomonadati</taxon>
        <taxon>Pseudomonadota</taxon>
        <taxon>Gammaproteobacteria</taxon>
        <taxon>Oceanospirillales</taxon>
        <taxon>Endozoicomonadaceae</taxon>
        <taxon>Endozoicomonas</taxon>
    </lineage>
</organism>